<dbReference type="PROSITE" id="PS50975">
    <property type="entry name" value="ATP_GRASP"/>
    <property type="match status" value="1"/>
</dbReference>
<comment type="cofactor">
    <cofactor evidence="1">
        <name>biotin</name>
        <dbReference type="ChEBI" id="CHEBI:57586"/>
    </cofactor>
</comment>
<dbReference type="Pfam" id="PF02786">
    <property type="entry name" value="CPSase_L_D2"/>
    <property type="match status" value="1"/>
</dbReference>
<dbReference type="InterPro" id="IPR000089">
    <property type="entry name" value="Biotin_lipoyl"/>
</dbReference>
<dbReference type="SUPFAM" id="SSF52440">
    <property type="entry name" value="PreATP-grasp domain"/>
    <property type="match status" value="1"/>
</dbReference>
<dbReference type="InterPro" id="IPR005482">
    <property type="entry name" value="Biotin_COase_C"/>
</dbReference>
<feature type="region of interest" description="Disordered" evidence="8">
    <location>
        <begin position="1"/>
        <end position="23"/>
    </location>
</feature>
<evidence type="ECO:0000259" key="9">
    <source>
        <dbReference type="PROSITE" id="PS50968"/>
    </source>
</evidence>
<dbReference type="PROSITE" id="PS50979">
    <property type="entry name" value="BC"/>
    <property type="match status" value="1"/>
</dbReference>
<evidence type="ECO:0000256" key="6">
    <source>
        <dbReference type="ARBA" id="ARBA00023267"/>
    </source>
</evidence>
<dbReference type="PROSITE" id="PS00866">
    <property type="entry name" value="CPSASE_1"/>
    <property type="match status" value="1"/>
</dbReference>
<dbReference type="InterPro" id="IPR005481">
    <property type="entry name" value="BC-like_N"/>
</dbReference>
<dbReference type="InterPro" id="IPR011764">
    <property type="entry name" value="Biotin_carboxylation_dom"/>
</dbReference>
<keyword evidence="6" id="KW-0092">Biotin</keyword>
<dbReference type="Pfam" id="PF02785">
    <property type="entry name" value="Biotin_carb_C"/>
    <property type="match status" value="1"/>
</dbReference>
<feature type="domain" description="Biotin carboxylation" evidence="11">
    <location>
        <begin position="27"/>
        <end position="485"/>
    </location>
</feature>
<dbReference type="InterPro" id="IPR050856">
    <property type="entry name" value="Biotin_carboxylase_complex"/>
</dbReference>
<evidence type="ECO:0000256" key="2">
    <source>
        <dbReference type="ARBA" id="ARBA00013263"/>
    </source>
</evidence>
<dbReference type="InterPro" id="IPR001882">
    <property type="entry name" value="Biotin_BS"/>
</dbReference>
<keyword evidence="13" id="KW-1185">Reference proteome</keyword>
<dbReference type="RefSeq" id="WP_121484925.1">
    <property type="nucleotide sequence ID" value="NZ_QQXL01000003.1"/>
</dbReference>
<dbReference type="PROSITE" id="PS50968">
    <property type="entry name" value="BIOTINYL_LIPOYL"/>
    <property type="match status" value="1"/>
</dbReference>
<dbReference type="EC" id="6.3.4.14" evidence="2"/>
<dbReference type="InterPro" id="IPR016185">
    <property type="entry name" value="PreATP-grasp_dom_sf"/>
</dbReference>
<evidence type="ECO:0000256" key="1">
    <source>
        <dbReference type="ARBA" id="ARBA00001953"/>
    </source>
</evidence>
<keyword evidence="5 7" id="KW-0067">ATP-binding</keyword>
<dbReference type="InterPro" id="IPR005479">
    <property type="entry name" value="CPAse_ATP-bd"/>
</dbReference>
<evidence type="ECO:0000256" key="7">
    <source>
        <dbReference type="PROSITE-ProRule" id="PRU00409"/>
    </source>
</evidence>
<reference evidence="12 13" key="1">
    <citation type="submission" date="2018-07" db="EMBL/GenBank/DDBJ databases">
        <title>Arthrobacter sp. nov., isolated from raw cow's milk with high bacterial count.</title>
        <authorList>
            <person name="Hahne J."/>
            <person name="Isele D."/>
            <person name="Lipski A."/>
        </authorList>
    </citation>
    <scope>NUCLEOTIDE SEQUENCE [LARGE SCALE GENOMIC DNA]</scope>
    <source>
        <strain evidence="12 13">JZ R-183</strain>
    </source>
</reference>
<dbReference type="InterPro" id="IPR011761">
    <property type="entry name" value="ATP-grasp"/>
</dbReference>
<name>A0A496PK95_9MICC</name>
<dbReference type="Proteomes" id="UP000273119">
    <property type="component" value="Unassembled WGS sequence"/>
</dbReference>
<feature type="domain" description="Lipoyl-binding" evidence="9">
    <location>
        <begin position="662"/>
        <end position="735"/>
    </location>
</feature>
<keyword evidence="3" id="KW-0436">Ligase</keyword>
<evidence type="ECO:0000313" key="13">
    <source>
        <dbReference type="Proteomes" id="UP000273119"/>
    </source>
</evidence>
<dbReference type="PANTHER" id="PTHR18866">
    <property type="entry name" value="CARBOXYLASE:PYRUVATE/ACETYL-COA/PROPIONYL-COA CARBOXYLASE"/>
    <property type="match status" value="1"/>
</dbReference>
<evidence type="ECO:0000259" key="11">
    <source>
        <dbReference type="PROSITE" id="PS50979"/>
    </source>
</evidence>
<dbReference type="Pfam" id="PF00364">
    <property type="entry name" value="Biotin_lipoyl"/>
    <property type="match status" value="1"/>
</dbReference>
<dbReference type="Gene3D" id="3.30.470.20">
    <property type="entry name" value="ATP-grasp fold, B domain"/>
    <property type="match status" value="1"/>
</dbReference>
<feature type="compositionally biased region" description="Basic and acidic residues" evidence="8">
    <location>
        <begin position="736"/>
        <end position="747"/>
    </location>
</feature>
<organism evidence="12 13">
    <name type="scientific">Galactobacter caseinivorans</name>
    <dbReference type="NCBI Taxonomy" id="2676123"/>
    <lineage>
        <taxon>Bacteria</taxon>
        <taxon>Bacillati</taxon>
        <taxon>Actinomycetota</taxon>
        <taxon>Actinomycetes</taxon>
        <taxon>Micrococcales</taxon>
        <taxon>Micrococcaceae</taxon>
        <taxon>Galactobacter</taxon>
    </lineage>
</organism>
<dbReference type="EMBL" id="QQXL01000003">
    <property type="protein sequence ID" value="RKW70901.1"/>
    <property type="molecule type" value="Genomic_DNA"/>
</dbReference>
<evidence type="ECO:0000256" key="8">
    <source>
        <dbReference type="SAM" id="MobiDB-lite"/>
    </source>
</evidence>
<dbReference type="FunFam" id="3.40.50.20:FF:000010">
    <property type="entry name" value="Propionyl-CoA carboxylase subunit alpha"/>
    <property type="match status" value="1"/>
</dbReference>
<dbReference type="GO" id="GO:0005524">
    <property type="term" value="F:ATP binding"/>
    <property type="evidence" value="ECO:0007669"/>
    <property type="project" value="UniProtKB-UniRule"/>
</dbReference>
<evidence type="ECO:0000256" key="5">
    <source>
        <dbReference type="ARBA" id="ARBA00022840"/>
    </source>
</evidence>
<dbReference type="SUPFAM" id="SSF56059">
    <property type="entry name" value="Glutathione synthetase ATP-binding domain-like"/>
    <property type="match status" value="1"/>
</dbReference>
<dbReference type="AlphaFoldDB" id="A0A496PK95"/>
<dbReference type="InterPro" id="IPR011054">
    <property type="entry name" value="Rudment_hybrid_motif"/>
</dbReference>
<dbReference type="GO" id="GO:0004075">
    <property type="term" value="F:biotin carboxylase activity"/>
    <property type="evidence" value="ECO:0007669"/>
    <property type="project" value="UniProtKB-EC"/>
</dbReference>
<gene>
    <name evidence="12" type="ORF">DWQ67_06555</name>
</gene>
<dbReference type="CDD" id="cd06850">
    <property type="entry name" value="biotinyl_domain"/>
    <property type="match status" value="1"/>
</dbReference>
<feature type="domain" description="ATP-grasp" evidence="10">
    <location>
        <begin position="146"/>
        <end position="356"/>
    </location>
</feature>
<evidence type="ECO:0000256" key="4">
    <source>
        <dbReference type="ARBA" id="ARBA00022741"/>
    </source>
</evidence>
<dbReference type="SUPFAM" id="SSF51230">
    <property type="entry name" value="Single hybrid motif"/>
    <property type="match status" value="1"/>
</dbReference>
<accession>A0A496PK95</accession>
<evidence type="ECO:0000259" key="10">
    <source>
        <dbReference type="PROSITE" id="PS50975"/>
    </source>
</evidence>
<dbReference type="PROSITE" id="PS00188">
    <property type="entry name" value="BIOTIN"/>
    <property type="match status" value="1"/>
</dbReference>
<evidence type="ECO:0000313" key="12">
    <source>
        <dbReference type="EMBL" id="RKW70901.1"/>
    </source>
</evidence>
<evidence type="ECO:0000256" key="3">
    <source>
        <dbReference type="ARBA" id="ARBA00022598"/>
    </source>
</evidence>
<protein>
    <recommendedName>
        <fullName evidence="2">biotin carboxylase</fullName>
        <ecNumber evidence="2">6.3.4.14</ecNumber>
    </recommendedName>
</protein>
<feature type="region of interest" description="Disordered" evidence="8">
    <location>
        <begin position="734"/>
        <end position="765"/>
    </location>
</feature>
<dbReference type="InterPro" id="IPR011053">
    <property type="entry name" value="Single_hybrid_motif"/>
</dbReference>
<comment type="caution">
    <text evidence="12">The sequence shown here is derived from an EMBL/GenBank/DDBJ whole genome shotgun (WGS) entry which is preliminary data.</text>
</comment>
<dbReference type="PROSITE" id="PS00867">
    <property type="entry name" value="CPSASE_2"/>
    <property type="match status" value="1"/>
</dbReference>
<dbReference type="GO" id="GO:0046872">
    <property type="term" value="F:metal ion binding"/>
    <property type="evidence" value="ECO:0007669"/>
    <property type="project" value="InterPro"/>
</dbReference>
<keyword evidence="4 7" id="KW-0547">Nucleotide-binding</keyword>
<dbReference type="SUPFAM" id="SSF51246">
    <property type="entry name" value="Rudiment single hybrid motif"/>
    <property type="match status" value="1"/>
</dbReference>
<sequence>MNQATPQNPTASQTAAGPQATSGSQTFVGTVLIANRGEIARRIIRSVHALGLRAVAVYSDADAAAAHVREADVAVRIGPAPAAQSYLDQDAVIAAAVATGADAVHPGYGFLSENAVFGQALERAGITFVGPNAEALDVMADKITAKNHVSAAGVPVTPGVAEAGLSDEQLMDRAAEVGYPLLIKPSAGGGGQGMVEVHESGELAASLASARRTARSSFGDDTLFLERLVTTPRHIEVQILADKLGNVVHLGERECSLQRRHQKVIEEAPAPLLEGLDDAGVALRARLGAAAVEAARSVNYVGAGTVEFLVSDERPDEFFFMEMNTRLQVEHPVTEEVVRVRGAALDLVAWQIRIAAGEALDFMQDEVELVGHAAEARVYAERPQDGFLPAVGPVRHVRFPSGPGVRVDAALDGPGEVSSFYDPMIAKVIASGRDRAESLRRLDEALAGTFVAGSGTNVDYLRRLISDPDVRAGRLDTGLIGRKPELTQPVQNQDASAVASVAAAHLEVRAGRAQALLEPLAPTPGSAAHPAASGRGAAAQRVSAAWGADGFRAGGPAQPVALRLRSEDGQSLDAELMLTANGAAGGTGSLEWSGGRVTRHAEATVQELRLVVDGAHAGAATLVHTGGAAPELWVHLDGTTLHVSAPLRAERTRLALAEREVEAGGGDPRALAPMTGTVSMVHASSGQHVSAGEPLLAIEAMKMEHAVLAPLDGVLTLHVGSGEQVAQGAVVATVEPHPEPHPERDGAETLTGPATAAPANDQEQS</sequence>
<proteinExistence type="predicted"/>
<dbReference type="Gene3D" id="2.40.50.100">
    <property type="match status" value="1"/>
</dbReference>
<dbReference type="Pfam" id="PF00289">
    <property type="entry name" value="Biotin_carb_N"/>
    <property type="match status" value="1"/>
</dbReference>
<dbReference type="SMART" id="SM00878">
    <property type="entry name" value="Biotin_carb_C"/>
    <property type="match status" value="1"/>
</dbReference>
<dbReference type="PANTHER" id="PTHR18866:SF33">
    <property type="entry name" value="METHYLCROTONOYL-COA CARBOXYLASE SUBUNIT ALPHA, MITOCHONDRIAL-RELATED"/>
    <property type="match status" value="1"/>
</dbReference>